<dbReference type="Gramene" id="rna-AYBTSS11_LOCUS25632">
    <property type="protein sequence ID" value="CAJ1973568.1"/>
    <property type="gene ID" value="gene-AYBTSS11_LOCUS25632"/>
</dbReference>
<dbReference type="Proteomes" id="UP001189624">
    <property type="component" value="Chromosome 9"/>
</dbReference>
<organism evidence="1 2">
    <name type="scientific">Sphenostylis stenocarpa</name>
    <dbReference type="NCBI Taxonomy" id="92480"/>
    <lineage>
        <taxon>Eukaryota</taxon>
        <taxon>Viridiplantae</taxon>
        <taxon>Streptophyta</taxon>
        <taxon>Embryophyta</taxon>
        <taxon>Tracheophyta</taxon>
        <taxon>Spermatophyta</taxon>
        <taxon>Magnoliopsida</taxon>
        <taxon>eudicotyledons</taxon>
        <taxon>Gunneridae</taxon>
        <taxon>Pentapetalae</taxon>
        <taxon>rosids</taxon>
        <taxon>fabids</taxon>
        <taxon>Fabales</taxon>
        <taxon>Fabaceae</taxon>
        <taxon>Papilionoideae</taxon>
        <taxon>50 kb inversion clade</taxon>
        <taxon>NPAAA clade</taxon>
        <taxon>indigoferoid/millettioid clade</taxon>
        <taxon>Phaseoleae</taxon>
        <taxon>Sphenostylis</taxon>
    </lineage>
</organism>
<protein>
    <submittedName>
        <fullName evidence="1">Uncharacterized protein</fullName>
    </submittedName>
</protein>
<evidence type="ECO:0000313" key="2">
    <source>
        <dbReference type="Proteomes" id="UP001189624"/>
    </source>
</evidence>
<name>A0AA86VT67_9FABA</name>
<gene>
    <name evidence="1" type="ORF">AYBTSS11_LOCUS25632</name>
</gene>
<accession>A0AA86VT67</accession>
<reference evidence="1" key="1">
    <citation type="submission" date="2023-10" db="EMBL/GenBank/DDBJ databases">
        <authorList>
            <person name="Domelevo Entfellner J.-B."/>
        </authorList>
    </citation>
    <scope>NUCLEOTIDE SEQUENCE</scope>
</reference>
<dbReference type="AlphaFoldDB" id="A0AA86VT67"/>
<dbReference type="EMBL" id="OY731406">
    <property type="protein sequence ID" value="CAJ1973568.1"/>
    <property type="molecule type" value="Genomic_DNA"/>
</dbReference>
<keyword evidence="2" id="KW-1185">Reference proteome</keyword>
<proteinExistence type="predicted"/>
<evidence type="ECO:0000313" key="1">
    <source>
        <dbReference type="EMBL" id="CAJ1973568.1"/>
    </source>
</evidence>
<sequence length="88" mass="9678">MEKCPQKVMVTSIAVGVFNRVCLEGGEEAAAFILIEKMVSSSAPSFKKGQDSGGAAVLTGCLEEKEKLYTQMRFSNTKDKEICKRRNK</sequence>